<name>A0ABT8Y7Y7_9SPHN</name>
<evidence type="ECO:0000256" key="4">
    <source>
        <dbReference type="ARBA" id="ARBA00022496"/>
    </source>
</evidence>
<comment type="subcellular location">
    <subcellularLocation>
        <location evidence="1 11">Cell outer membrane</location>
        <topology evidence="1 11">Multi-pass membrane protein</topology>
    </subcellularLocation>
</comment>
<keyword evidence="17" id="KW-0675">Receptor</keyword>
<keyword evidence="5 11" id="KW-0812">Transmembrane</keyword>
<proteinExistence type="inferred from homology"/>
<evidence type="ECO:0000256" key="10">
    <source>
        <dbReference type="ARBA" id="ARBA00023237"/>
    </source>
</evidence>
<dbReference type="InterPro" id="IPR012910">
    <property type="entry name" value="Plug_dom"/>
</dbReference>
<dbReference type="InterPro" id="IPR036942">
    <property type="entry name" value="Beta-barrel_TonB_sf"/>
</dbReference>
<dbReference type="SUPFAM" id="SSF56935">
    <property type="entry name" value="Porins"/>
    <property type="match status" value="1"/>
</dbReference>
<evidence type="ECO:0000256" key="9">
    <source>
        <dbReference type="ARBA" id="ARBA00023136"/>
    </source>
</evidence>
<keyword evidence="9 11" id="KW-0472">Membrane</keyword>
<keyword evidence="10 11" id="KW-0998">Cell outer membrane</keyword>
<evidence type="ECO:0000313" key="17">
    <source>
        <dbReference type="EMBL" id="MDO6414442.1"/>
    </source>
</evidence>
<feature type="chain" id="PRO_5045880943" evidence="14">
    <location>
        <begin position="26"/>
        <end position="771"/>
    </location>
</feature>
<keyword evidence="2 11" id="KW-0813">Transport</keyword>
<protein>
    <submittedName>
        <fullName evidence="17">TonB-dependent receptor</fullName>
    </submittedName>
</protein>
<accession>A0ABT8Y7Y7</accession>
<organism evidence="17 18">
    <name type="scientific">Sphingomonas natans</name>
    <dbReference type="NCBI Taxonomy" id="3063330"/>
    <lineage>
        <taxon>Bacteria</taxon>
        <taxon>Pseudomonadati</taxon>
        <taxon>Pseudomonadota</taxon>
        <taxon>Alphaproteobacteria</taxon>
        <taxon>Sphingomonadales</taxon>
        <taxon>Sphingomonadaceae</taxon>
        <taxon>Sphingomonas</taxon>
    </lineage>
</organism>
<feature type="region of interest" description="Disordered" evidence="13">
    <location>
        <begin position="28"/>
        <end position="47"/>
    </location>
</feature>
<dbReference type="CDD" id="cd01347">
    <property type="entry name" value="ligand_gated_channel"/>
    <property type="match status" value="1"/>
</dbReference>
<evidence type="ECO:0000256" key="13">
    <source>
        <dbReference type="SAM" id="MobiDB-lite"/>
    </source>
</evidence>
<dbReference type="PANTHER" id="PTHR32552">
    <property type="entry name" value="FERRICHROME IRON RECEPTOR-RELATED"/>
    <property type="match status" value="1"/>
</dbReference>
<comment type="similarity">
    <text evidence="11 12">Belongs to the TonB-dependent receptor family.</text>
</comment>
<evidence type="ECO:0000259" key="15">
    <source>
        <dbReference type="Pfam" id="PF00593"/>
    </source>
</evidence>
<reference evidence="17" key="1">
    <citation type="submission" date="2023-07" db="EMBL/GenBank/DDBJ databases">
        <authorList>
            <person name="Kim M."/>
        </authorList>
    </citation>
    <scope>NUCLEOTIDE SEQUENCE</scope>
    <source>
        <strain evidence="17">BIUV-7</strain>
    </source>
</reference>
<evidence type="ECO:0000256" key="8">
    <source>
        <dbReference type="ARBA" id="ARBA00023077"/>
    </source>
</evidence>
<evidence type="ECO:0000256" key="2">
    <source>
        <dbReference type="ARBA" id="ARBA00022448"/>
    </source>
</evidence>
<keyword evidence="14" id="KW-0732">Signal</keyword>
<keyword evidence="6" id="KW-0408">Iron</keyword>
<feature type="compositionally biased region" description="Polar residues" evidence="13">
    <location>
        <begin position="28"/>
        <end position="37"/>
    </location>
</feature>
<keyword evidence="4" id="KW-0410">Iron transport</keyword>
<dbReference type="Pfam" id="PF07715">
    <property type="entry name" value="Plug"/>
    <property type="match status" value="1"/>
</dbReference>
<feature type="domain" description="TonB-dependent receptor-like beta-barrel" evidence="15">
    <location>
        <begin position="262"/>
        <end position="737"/>
    </location>
</feature>
<dbReference type="EMBL" id="JAUOTP010000003">
    <property type="protein sequence ID" value="MDO6414442.1"/>
    <property type="molecule type" value="Genomic_DNA"/>
</dbReference>
<feature type="signal peptide" evidence="14">
    <location>
        <begin position="1"/>
        <end position="25"/>
    </location>
</feature>
<dbReference type="Gene3D" id="2.40.170.20">
    <property type="entry name" value="TonB-dependent receptor, beta-barrel domain"/>
    <property type="match status" value="1"/>
</dbReference>
<dbReference type="InterPro" id="IPR039426">
    <property type="entry name" value="TonB-dep_rcpt-like"/>
</dbReference>
<dbReference type="Proteomes" id="UP001169764">
    <property type="component" value="Unassembled WGS sequence"/>
</dbReference>
<comment type="caution">
    <text evidence="17">The sequence shown here is derived from an EMBL/GenBank/DDBJ whole genome shotgun (WGS) entry which is preliminary data.</text>
</comment>
<keyword evidence="7" id="KW-0406">Ion transport</keyword>
<evidence type="ECO:0000256" key="5">
    <source>
        <dbReference type="ARBA" id="ARBA00022692"/>
    </source>
</evidence>
<dbReference type="PANTHER" id="PTHR32552:SF81">
    <property type="entry name" value="TONB-DEPENDENT OUTER MEMBRANE RECEPTOR"/>
    <property type="match status" value="1"/>
</dbReference>
<dbReference type="Pfam" id="PF00593">
    <property type="entry name" value="TonB_dep_Rec_b-barrel"/>
    <property type="match status" value="1"/>
</dbReference>
<evidence type="ECO:0000256" key="3">
    <source>
        <dbReference type="ARBA" id="ARBA00022452"/>
    </source>
</evidence>
<evidence type="ECO:0000256" key="12">
    <source>
        <dbReference type="RuleBase" id="RU003357"/>
    </source>
</evidence>
<evidence type="ECO:0000259" key="16">
    <source>
        <dbReference type="Pfam" id="PF07715"/>
    </source>
</evidence>
<keyword evidence="3 11" id="KW-1134">Transmembrane beta strand</keyword>
<evidence type="ECO:0000313" key="18">
    <source>
        <dbReference type="Proteomes" id="UP001169764"/>
    </source>
</evidence>
<dbReference type="PROSITE" id="PS52016">
    <property type="entry name" value="TONB_DEPENDENT_REC_3"/>
    <property type="match status" value="1"/>
</dbReference>
<sequence>MTVRSHLLGSIALMALTFSAENVQAQSATRQDATDLNSRPEPAPSLDANDIIVTAQRRAERLESVPVSITAVTAATIQNSGIKRLDDIQQIASGVQINKGGAFTQPAVRGISTLTLGFGFENNVAVYVDGFYQNDMVTINQDLGTVSSVQVLKGPQGTLYGRNATGGAIVIETMAPSDEFTVSGTGSYGRFDDKRLQGYISAPIAKGIKFSVAGYMRDSDGYITDIGADPNSKADDRKIDPLKNTSIRTKLEFDPTETLKVTLGYNYGFVRDDRGLTYVVHDYYPAFATPGNTLTCPNPAPACVGQADYRAHTRDKASVNAVNAAARANEFTGTIKFNTGIGTLSSYTGYAKRRSTSMFDFDASMAALSLSVGHPKDHSFQQTLDFAIDAINNVDLVVGTFYYNDKNETPDSAAYSGNPSVQQSGYRVRLGTNAGAIYADGTLHIGDKLFLTAGGRYSTERRQLRYNFTFPTVTAEVDRHATFSSFTPRAVIRYELAPRTNVYASFSKGFRSGVFNTAASANPAFALPIKPEKITAYEIGFKTASRAFRFDTAGWYYEFRDLQVGVSRPDPTDPSGLRLIQTIGNAAKARSYGLEAQAQYTVIENLNVRAGGAWIHARYVDFKNAVGTALNTATQTNVSGQIQDWSGQQAARAPSWSGNIGFDYGVDLAGGRLNIAGNGSFTASYVVQNPSLYGPTAGAALANKQRYRQSGYSIFNGQINWVAPGGRYTIGIYGENLSNTRYTIIRSGGAFGDYKQYNEPRTYGVRAGFKF</sequence>
<gene>
    <name evidence="17" type="ORF">Q4F19_08630</name>
</gene>
<feature type="domain" description="TonB-dependent receptor plug" evidence="16">
    <location>
        <begin position="62"/>
        <end position="168"/>
    </location>
</feature>
<evidence type="ECO:0000256" key="7">
    <source>
        <dbReference type="ARBA" id="ARBA00023065"/>
    </source>
</evidence>
<evidence type="ECO:0000256" key="14">
    <source>
        <dbReference type="SAM" id="SignalP"/>
    </source>
</evidence>
<evidence type="ECO:0000256" key="1">
    <source>
        <dbReference type="ARBA" id="ARBA00004571"/>
    </source>
</evidence>
<dbReference type="InterPro" id="IPR000531">
    <property type="entry name" value="Beta-barrel_TonB"/>
</dbReference>
<keyword evidence="18" id="KW-1185">Reference proteome</keyword>
<evidence type="ECO:0000256" key="11">
    <source>
        <dbReference type="PROSITE-ProRule" id="PRU01360"/>
    </source>
</evidence>
<keyword evidence="8 12" id="KW-0798">TonB box</keyword>
<dbReference type="RefSeq" id="WP_303541599.1">
    <property type="nucleotide sequence ID" value="NZ_JAUOTP010000003.1"/>
</dbReference>
<evidence type="ECO:0000256" key="6">
    <source>
        <dbReference type="ARBA" id="ARBA00023004"/>
    </source>
</evidence>